<evidence type="ECO:0000313" key="1">
    <source>
        <dbReference type="EMBL" id="KAK5637238.1"/>
    </source>
</evidence>
<gene>
    <name evidence="1" type="ORF">RRF57_012950</name>
</gene>
<organism evidence="1 2">
    <name type="scientific">Xylaria bambusicola</name>
    <dbReference type="NCBI Taxonomy" id="326684"/>
    <lineage>
        <taxon>Eukaryota</taxon>
        <taxon>Fungi</taxon>
        <taxon>Dikarya</taxon>
        <taxon>Ascomycota</taxon>
        <taxon>Pezizomycotina</taxon>
        <taxon>Sordariomycetes</taxon>
        <taxon>Xylariomycetidae</taxon>
        <taxon>Xylariales</taxon>
        <taxon>Xylariaceae</taxon>
        <taxon>Xylaria</taxon>
    </lineage>
</organism>
<comment type="caution">
    <text evidence="1">The sequence shown here is derived from an EMBL/GenBank/DDBJ whole genome shotgun (WGS) entry which is preliminary data.</text>
</comment>
<protein>
    <submittedName>
        <fullName evidence="1">Uncharacterized protein</fullName>
    </submittedName>
</protein>
<name>A0AAN7ZF39_9PEZI</name>
<dbReference type="SUPFAM" id="SSF53686">
    <property type="entry name" value="Tryptophan synthase beta subunit-like PLP-dependent enzymes"/>
    <property type="match status" value="1"/>
</dbReference>
<dbReference type="AlphaFoldDB" id="A0AAN7ZF39"/>
<dbReference type="Proteomes" id="UP001305414">
    <property type="component" value="Unassembled WGS sequence"/>
</dbReference>
<reference evidence="1 2" key="1">
    <citation type="submission" date="2023-10" db="EMBL/GenBank/DDBJ databases">
        <title>Draft genome sequence of Xylaria bambusicola isolate GMP-LS, the root and basal stem rot pathogen of sugarcane in Indonesia.</title>
        <authorList>
            <person name="Selvaraj P."/>
            <person name="Muralishankar V."/>
            <person name="Muruganantham S."/>
            <person name="Sp S."/>
            <person name="Haryani S."/>
            <person name="Lau K.J.X."/>
            <person name="Naqvi N.I."/>
        </authorList>
    </citation>
    <scope>NUCLEOTIDE SEQUENCE [LARGE SCALE GENOMIC DNA]</scope>
    <source>
        <strain evidence="1">GMP-LS</strain>
    </source>
</reference>
<evidence type="ECO:0000313" key="2">
    <source>
        <dbReference type="Proteomes" id="UP001305414"/>
    </source>
</evidence>
<keyword evidence="2" id="KW-1185">Reference proteome</keyword>
<dbReference type="EMBL" id="JAWHQM010000100">
    <property type="protein sequence ID" value="KAK5637238.1"/>
    <property type="molecule type" value="Genomic_DNA"/>
</dbReference>
<proteinExistence type="predicted"/>
<dbReference type="InterPro" id="IPR036052">
    <property type="entry name" value="TrpB-like_PALP_sf"/>
</dbReference>
<accession>A0AAN7ZF39</accession>
<dbReference type="Gene3D" id="3.40.50.1100">
    <property type="match status" value="1"/>
</dbReference>
<sequence>MKLPESSECRPFDLKTTWIAVFQDSRCFLGCLQNPNADLRASAEYESRAAQESRGRSHNQSARCYGWESRACNGSHGVHIVRSGRDMVPTNMYPGTIDIIRSEGADVIVSDGSYDVAILAAQKNARQKGGMFIQNFAFSDYMDIPKVCTPFTHAPF</sequence>